<organism evidence="3 4">
    <name type="scientific">Candidatus Brennerbacteria bacterium RIFOXYD1_FULL_41_16</name>
    <dbReference type="NCBI Taxonomy" id="1797529"/>
    <lineage>
        <taxon>Bacteria</taxon>
        <taxon>Candidatus Brenneribacteriota</taxon>
    </lineage>
</organism>
<dbReference type="InterPro" id="IPR001754">
    <property type="entry name" value="OMPdeCOase_dom"/>
</dbReference>
<dbReference type="Pfam" id="PF00215">
    <property type="entry name" value="OMPdecase"/>
    <property type="match status" value="1"/>
</dbReference>
<protein>
    <recommendedName>
        <fullName evidence="2">Orotidine 5'-phosphate decarboxylase domain-containing protein</fullName>
    </recommendedName>
</protein>
<dbReference type="Proteomes" id="UP000178570">
    <property type="component" value="Unassembled WGS sequence"/>
</dbReference>
<comment type="caution">
    <text evidence="3">The sequence shown here is derived from an EMBL/GenBank/DDBJ whole genome shotgun (WGS) entry which is preliminary data.</text>
</comment>
<dbReference type="Gene3D" id="3.20.20.70">
    <property type="entry name" value="Aldolase class I"/>
    <property type="match status" value="2"/>
</dbReference>
<proteinExistence type="predicted"/>
<evidence type="ECO:0000259" key="2">
    <source>
        <dbReference type="SMART" id="SM00934"/>
    </source>
</evidence>
<dbReference type="SUPFAM" id="SSF51366">
    <property type="entry name" value="Ribulose-phoshate binding barrel"/>
    <property type="match status" value="1"/>
</dbReference>
<accession>A0A1G1XKJ7</accession>
<evidence type="ECO:0000313" key="3">
    <source>
        <dbReference type="EMBL" id="OGY40559.1"/>
    </source>
</evidence>
<dbReference type="GO" id="GO:0019854">
    <property type="term" value="P:L-ascorbic acid catabolic process"/>
    <property type="evidence" value="ECO:0007669"/>
    <property type="project" value="TreeGrafter"/>
</dbReference>
<dbReference type="AlphaFoldDB" id="A0A1G1XKJ7"/>
<name>A0A1G1XKJ7_9BACT</name>
<gene>
    <name evidence="3" type="ORF">A2570_02375</name>
</gene>
<feature type="domain" description="Orotidine 5'-phosphate decarboxylase" evidence="2">
    <location>
        <begin position="8"/>
        <end position="249"/>
    </location>
</feature>
<dbReference type="GO" id="GO:0004590">
    <property type="term" value="F:orotidine-5'-phosphate decarboxylase activity"/>
    <property type="evidence" value="ECO:0007669"/>
    <property type="project" value="InterPro"/>
</dbReference>
<dbReference type="PANTHER" id="PTHR35039">
    <property type="entry name" value="3-KETO-L-GULONATE-6-PHOSPHATE DECARBOXYLASE SGBH-RELATED"/>
    <property type="match status" value="1"/>
</dbReference>
<dbReference type="SMART" id="SM00934">
    <property type="entry name" value="OMPdecase"/>
    <property type="match status" value="1"/>
</dbReference>
<dbReference type="STRING" id="1797529.A2570_02375"/>
<sequence>MLKKRRSYIQIALNSSLEEAGTIISRLPRNNRILIEAGTPLIKQYGSEGIRFIKQTYKNHLLGLSIMEPMTKPNNLGDLNKLLKMLIKPQKPPDDFQREVSGSEEEGEDLYPYVVADLKTMDRGKTEVRLAAEAGADAAIALGHAPIETLESFVKNCAELGLDSMIDMMNVENPITTLRVMRNKPTVVILHRGVDETEFNREKQIPYHDIQRIKGSLDILVAVAGGDTPREVQRAIFNDADIVIVWKAFLHSNQETTDLAYEFLKQIK</sequence>
<evidence type="ECO:0000256" key="1">
    <source>
        <dbReference type="ARBA" id="ARBA00023239"/>
    </source>
</evidence>
<dbReference type="GO" id="GO:0033982">
    <property type="term" value="F:3-dehydro-L-gulonate-6-phosphate decarboxylase activity"/>
    <property type="evidence" value="ECO:0007669"/>
    <property type="project" value="TreeGrafter"/>
</dbReference>
<dbReference type="PANTHER" id="PTHR35039:SF3">
    <property type="entry name" value="3-KETO-L-GULONATE-6-PHOSPHATE DECARBOXYLASE SGBH-RELATED"/>
    <property type="match status" value="1"/>
</dbReference>
<dbReference type="InterPro" id="IPR011060">
    <property type="entry name" value="RibuloseP-bd_barrel"/>
</dbReference>
<dbReference type="EMBL" id="MHHY01000007">
    <property type="protein sequence ID" value="OGY40559.1"/>
    <property type="molecule type" value="Genomic_DNA"/>
</dbReference>
<evidence type="ECO:0000313" key="4">
    <source>
        <dbReference type="Proteomes" id="UP000178570"/>
    </source>
</evidence>
<reference evidence="3 4" key="1">
    <citation type="journal article" date="2016" name="Nat. Commun.">
        <title>Thousands of microbial genomes shed light on interconnected biogeochemical processes in an aquifer system.</title>
        <authorList>
            <person name="Anantharaman K."/>
            <person name="Brown C.T."/>
            <person name="Hug L.A."/>
            <person name="Sharon I."/>
            <person name="Castelle C.J."/>
            <person name="Probst A.J."/>
            <person name="Thomas B.C."/>
            <person name="Singh A."/>
            <person name="Wilkins M.J."/>
            <person name="Karaoz U."/>
            <person name="Brodie E.L."/>
            <person name="Williams K.H."/>
            <person name="Hubbard S.S."/>
            <person name="Banfield J.F."/>
        </authorList>
    </citation>
    <scope>NUCLEOTIDE SEQUENCE [LARGE SCALE GENOMIC DNA]</scope>
</reference>
<dbReference type="InterPro" id="IPR013785">
    <property type="entry name" value="Aldolase_TIM"/>
</dbReference>
<dbReference type="GO" id="GO:0006207">
    <property type="term" value="P:'de novo' pyrimidine nucleobase biosynthetic process"/>
    <property type="evidence" value="ECO:0007669"/>
    <property type="project" value="InterPro"/>
</dbReference>
<keyword evidence="1" id="KW-0456">Lyase</keyword>